<dbReference type="PROSITE" id="PS00036">
    <property type="entry name" value="BZIP_BASIC"/>
    <property type="match status" value="1"/>
</dbReference>
<dbReference type="CDD" id="cd14708">
    <property type="entry name" value="bZIP_HBP1b-like"/>
    <property type="match status" value="1"/>
</dbReference>
<dbReference type="SMART" id="SM00338">
    <property type="entry name" value="BRLZ"/>
    <property type="match status" value="1"/>
</dbReference>
<evidence type="ECO:0000256" key="3">
    <source>
        <dbReference type="ARBA" id="ARBA00023015"/>
    </source>
</evidence>
<dbReference type="InterPro" id="IPR046347">
    <property type="entry name" value="bZIP_sf"/>
</dbReference>
<dbReference type="InterPro" id="IPR025422">
    <property type="entry name" value="TGA_domain"/>
</dbReference>
<accession>A0AAN9SUR4</accession>
<dbReference type="GO" id="GO:0005634">
    <property type="term" value="C:nucleus"/>
    <property type="evidence" value="ECO:0007669"/>
    <property type="project" value="UniProtKB-SubCell"/>
</dbReference>
<comment type="subcellular location">
    <subcellularLocation>
        <location evidence="1">Nucleus</location>
    </subcellularLocation>
</comment>
<evidence type="ECO:0000256" key="2">
    <source>
        <dbReference type="ARBA" id="ARBA00007163"/>
    </source>
</evidence>
<evidence type="ECO:0000256" key="4">
    <source>
        <dbReference type="ARBA" id="ARBA00023125"/>
    </source>
</evidence>
<organism evidence="12 13">
    <name type="scientific">Psophocarpus tetragonolobus</name>
    <name type="common">Winged bean</name>
    <name type="synonym">Dolichos tetragonolobus</name>
    <dbReference type="NCBI Taxonomy" id="3891"/>
    <lineage>
        <taxon>Eukaryota</taxon>
        <taxon>Viridiplantae</taxon>
        <taxon>Streptophyta</taxon>
        <taxon>Embryophyta</taxon>
        <taxon>Tracheophyta</taxon>
        <taxon>Spermatophyta</taxon>
        <taxon>Magnoliopsida</taxon>
        <taxon>eudicotyledons</taxon>
        <taxon>Gunneridae</taxon>
        <taxon>Pentapetalae</taxon>
        <taxon>rosids</taxon>
        <taxon>fabids</taxon>
        <taxon>Fabales</taxon>
        <taxon>Fabaceae</taxon>
        <taxon>Papilionoideae</taxon>
        <taxon>50 kb inversion clade</taxon>
        <taxon>NPAAA clade</taxon>
        <taxon>indigoferoid/millettioid clade</taxon>
        <taxon>Phaseoleae</taxon>
        <taxon>Psophocarpus</taxon>
    </lineage>
</organism>
<keyword evidence="7" id="KW-0539">Nucleus</keyword>
<dbReference type="SUPFAM" id="SSF57959">
    <property type="entry name" value="Leucine zipper domain"/>
    <property type="match status" value="1"/>
</dbReference>
<keyword evidence="3" id="KW-0805">Transcription regulation</keyword>
<evidence type="ECO:0000256" key="7">
    <source>
        <dbReference type="ARBA" id="ARBA00023242"/>
    </source>
</evidence>
<comment type="similarity">
    <text evidence="2">Belongs to the bZIP family.</text>
</comment>
<evidence type="ECO:0000256" key="9">
    <source>
        <dbReference type="SAM" id="MobiDB-lite"/>
    </source>
</evidence>
<dbReference type="GO" id="GO:0006351">
    <property type="term" value="P:DNA-templated transcription"/>
    <property type="evidence" value="ECO:0007669"/>
    <property type="project" value="InterPro"/>
</dbReference>
<evidence type="ECO:0000259" key="10">
    <source>
        <dbReference type="PROSITE" id="PS50217"/>
    </source>
</evidence>
<evidence type="ECO:0000256" key="1">
    <source>
        <dbReference type="ARBA" id="ARBA00004123"/>
    </source>
</evidence>
<dbReference type="Proteomes" id="UP001386955">
    <property type="component" value="Unassembled WGS sequence"/>
</dbReference>
<feature type="compositionally biased region" description="Basic and acidic residues" evidence="9">
    <location>
        <begin position="170"/>
        <end position="182"/>
    </location>
</feature>
<keyword evidence="5" id="KW-0010">Activator</keyword>
<keyword evidence="4" id="KW-0238">DNA-binding</keyword>
<evidence type="ECO:0000256" key="8">
    <source>
        <dbReference type="SAM" id="Coils"/>
    </source>
</evidence>
<reference evidence="12 13" key="1">
    <citation type="submission" date="2024-01" db="EMBL/GenBank/DDBJ databases">
        <title>The genomes of 5 underutilized Papilionoideae crops provide insights into root nodulation and disease resistanc.</title>
        <authorList>
            <person name="Jiang F."/>
        </authorList>
    </citation>
    <scope>NUCLEOTIDE SEQUENCE [LARGE SCALE GENOMIC DNA]</scope>
    <source>
        <strain evidence="12">DUOXIRENSHENG_FW03</strain>
        <tissue evidence="12">Leaves</tissue>
    </source>
</reference>
<proteinExistence type="inferred from homology"/>
<dbReference type="PROSITE" id="PS51806">
    <property type="entry name" value="DOG1"/>
    <property type="match status" value="1"/>
</dbReference>
<evidence type="ECO:0000256" key="5">
    <source>
        <dbReference type="ARBA" id="ARBA00023159"/>
    </source>
</evidence>
<dbReference type="GO" id="GO:0003700">
    <property type="term" value="F:DNA-binding transcription factor activity"/>
    <property type="evidence" value="ECO:0007669"/>
    <property type="project" value="InterPro"/>
</dbReference>
<dbReference type="Pfam" id="PF00170">
    <property type="entry name" value="bZIP_1"/>
    <property type="match status" value="1"/>
</dbReference>
<keyword evidence="6" id="KW-0804">Transcription</keyword>
<evidence type="ECO:0000256" key="6">
    <source>
        <dbReference type="ARBA" id="ARBA00023163"/>
    </source>
</evidence>
<dbReference type="PANTHER" id="PTHR45693">
    <property type="entry name" value="TRANSCRIPTION FACTOR TGA9"/>
    <property type="match status" value="1"/>
</dbReference>
<feature type="compositionally biased region" description="Polar residues" evidence="9">
    <location>
        <begin position="115"/>
        <end position="130"/>
    </location>
</feature>
<evidence type="ECO:0000313" key="13">
    <source>
        <dbReference type="Proteomes" id="UP001386955"/>
    </source>
</evidence>
<keyword evidence="8" id="KW-0175">Coiled coil</keyword>
<evidence type="ECO:0000313" key="12">
    <source>
        <dbReference type="EMBL" id="KAK7405526.1"/>
    </source>
</evidence>
<feature type="domain" description="BZIP" evidence="10">
    <location>
        <begin position="179"/>
        <end position="223"/>
    </location>
</feature>
<comment type="caution">
    <text evidence="12">The sequence shown here is derived from an EMBL/GenBank/DDBJ whole genome shotgun (WGS) entry which is preliminary data.</text>
</comment>
<feature type="coiled-coil region" evidence="8">
    <location>
        <begin position="200"/>
        <end position="227"/>
    </location>
</feature>
<protein>
    <submittedName>
        <fullName evidence="12">Uncharacterized protein</fullName>
    </submittedName>
</protein>
<dbReference type="PROSITE" id="PS50217">
    <property type="entry name" value="BZIP"/>
    <property type="match status" value="1"/>
</dbReference>
<gene>
    <name evidence="12" type="ORF">VNO78_06909</name>
</gene>
<keyword evidence="13" id="KW-1185">Reference proteome</keyword>
<evidence type="ECO:0000259" key="11">
    <source>
        <dbReference type="PROSITE" id="PS51806"/>
    </source>
</evidence>
<dbReference type="Pfam" id="PF14144">
    <property type="entry name" value="DOG1"/>
    <property type="match status" value="1"/>
</dbReference>
<dbReference type="EMBL" id="JAYMYS010000002">
    <property type="protein sequence ID" value="KAK7405526.1"/>
    <property type="molecule type" value="Genomic_DNA"/>
</dbReference>
<sequence>MGCRTTRVVGVEDDKGAERGMPSFNPELPISNSCYTEGSTIDSFRVSDFGTFDQLYRVDDAVDLSGNSVYNSLKVNSQTISPGSVHISSRGQLPTSLDKSPLTNQTELPRLRLQKVQSSNPDTILAGNTDNQEESAMADASPRTDISTDVDTDDKHPFDRNQALAAVSDSSDRSKDKTDQKTLRRLAQNREAARKSRLRKKAYVQQLESSRLKLTQLEQELQRARQQGIFISSSGDQSHTLSGNGAMQFDAEYARWLEEQNRQINELRAAVNSHASDTELRMIVDGILAHYDEIFRLKGVAAKADVFHLLSGMWKTPAERCFLWLGGFRSSELLKLLVNQLEPLTEQQLMGITNLQQSSQQAEDALSQGMEALQQSLAETLSTGAPASSGSSGNVANYMGQMAMAMGKLGTLEGFIRQADNLRQQTLQQMLRILTTRQSARALLAIHDYFSRLRALSSLWLARPRD</sequence>
<dbReference type="GO" id="GO:0000976">
    <property type="term" value="F:transcription cis-regulatory region binding"/>
    <property type="evidence" value="ECO:0007669"/>
    <property type="project" value="UniProtKB-ARBA"/>
</dbReference>
<dbReference type="InterPro" id="IPR004827">
    <property type="entry name" value="bZIP"/>
</dbReference>
<dbReference type="PANTHER" id="PTHR45693:SF14">
    <property type="entry name" value="TRANSCRIPTION FACTOR TGA2.2"/>
    <property type="match status" value="1"/>
</dbReference>
<feature type="region of interest" description="Disordered" evidence="9">
    <location>
        <begin position="81"/>
        <end position="183"/>
    </location>
</feature>
<dbReference type="AlphaFoldDB" id="A0AAN9SUR4"/>
<feature type="domain" description="DOG1" evidence="11">
    <location>
        <begin position="246"/>
        <end position="463"/>
    </location>
</feature>
<name>A0AAN9SUR4_PSOTE</name>
<dbReference type="FunFam" id="1.20.5.170:FF:000019">
    <property type="entry name" value="BZIP family transcription factor"/>
    <property type="match status" value="1"/>
</dbReference>
<feature type="compositionally biased region" description="Polar residues" evidence="9">
    <location>
        <begin position="81"/>
        <end position="107"/>
    </location>
</feature>
<dbReference type="Gene3D" id="1.20.5.170">
    <property type="match status" value="1"/>
</dbReference>